<dbReference type="NCBIfam" id="NF041725">
    <property type="entry name" value="phane_AmcA_5"/>
    <property type="match status" value="1"/>
</dbReference>
<comment type="caution">
    <text evidence="1">The sequence shown here is derived from an EMBL/GenBank/DDBJ whole genome shotgun (WGS) entry which is preliminary data.</text>
</comment>
<evidence type="ECO:0000313" key="1">
    <source>
        <dbReference type="EMBL" id="MFD0782954.1"/>
    </source>
</evidence>
<evidence type="ECO:0000313" key="2">
    <source>
        <dbReference type="Proteomes" id="UP001597053"/>
    </source>
</evidence>
<keyword evidence="2" id="KW-1185">Reference proteome</keyword>
<dbReference type="Proteomes" id="UP001597053">
    <property type="component" value="Unassembled WGS sequence"/>
</dbReference>
<dbReference type="EMBL" id="JBHTHM010000065">
    <property type="protein sequence ID" value="MFD0782954.1"/>
    <property type="molecule type" value="Genomic_DNA"/>
</dbReference>
<name>A0ABW2ZX85_9ACTN</name>
<sequence>MTVYVSRHVSTDGPTPAAQLCTPATGRAKVSQTEPLLLTFVWQRMLSQPTQAGGRR</sequence>
<organism evidence="1 2">
    <name type="scientific">Micromonospora azadirachtae</name>
    <dbReference type="NCBI Taxonomy" id="1970735"/>
    <lineage>
        <taxon>Bacteria</taxon>
        <taxon>Bacillati</taxon>
        <taxon>Actinomycetota</taxon>
        <taxon>Actinomycetes</taxon>
        <taxon>Micromonosporales</taxon>
        <taxon>Micromonosporaceae</taxon>
        <taxon>Micromonospora</taxon>
    </lineage>
</organism>
<proteinExistence type="predicted"/>
<gene>
    <name evidence="1" type="primary">amcA</name>
    <name evidence="1" type="ORF">ACFQZ8_03290</name>
</gene>
<protein>
    <submittedName>
        <fullName evidence="1">Multiple cyclophane-containing RiPP AmcA</fullName>
    </submittedName>
</protein>
<accession>A0ABW2ZX85</accession>
<reference evidence="2" key="1">
    <citation type="journal article" date="2019" name="Int. J. Syst. Evol. Microbiol.">
        <title>The Global Catalogue of Microorganisms (GCM) 10K type strain sequencing project: providing services to taxonomists for standard genome sequencing and annotation.</title>
        <authorList>
            <consortium name="The Broad Institute Genomics Platform"/>
            <consortium name="The Broad Institute Genome Sequencing Center for Infectious Disease"/>
            <person name="Wu L."/>
            <person name="Ma J."/>
        </authorList>
    </citation>
    <scope>NUCLEOTIDE SEQUENCE [LARGE SCALE GENOMIC DNA]</scope>
    <source>
        <strain evidence="2">JCM 32148</strain>
    </source>
</reference>